<evidence type="ECO:0000259" key="7">
    <source>
        <dbReference type="Pfam" id="PF03775"/>
    </source>
</evidence>
<keyword evidence="3 6" id="KW-0717">Septation</keyword>
<dbReference type="PANTHER" id="PTHR34108">
    <property type="entry name" value="SEPTUM SITE-DETERMINING PROTEIN MINC"/>
    <property type="match status" value="1"/>
</dbReference>
<reference evidence="10" key="1">
    <citation type="journal article" date="2019" name="Int. J. Syst. Evol. Microbiol.">
        <title>The Global Catalogue of Microorganisms (GCM) 10K type strain sequencing project: providing services to taxonomists for standard genome sequencing and annotation.</title>
        <authorList>
            <consortium name="The Broad Institute Genomics Platform"/>
            <consortium name="The Broad Institute Genome Sequencing Center for Infectious Disease"/>
            <person name="Wu L."/>
            <person name="Ma J."/>
        </authorList>
    </citation>
    <scope>NUCLEOTIDE SEQUENCE [LARGE SCALE GENOMIC DNA]</scope>
    <source>
        <strain evidence="10">CGMCC 1.12286</strain>
    </source>
</reference>
<evidence type="ECO:0000313" key="9">
    <source>
        <dbReference type="EMBL" id="MFD1674994.1"/>
    </source>
</evidence>
<evidence type="ECO:0000259" key="8">
    <source>
        <dbReference type="Pfam" id="PF22642"/>
    </source>
</evidence>
<evidence type="ECO:0000256" key="1">
    <source>
        <dbReference type="ARBA" id="ARBA00006291"/>
    </source>
</evidence>
<comment type="subunit">
    <text evidence="5 6">Interacts with MinD and FtsZ.</text>
</comment>
<dbReference type="Pfam" id="PF22642">
    <property type="entry name" value="MinC_N_1"/>
    <property type="match status" value="1"/>
</dbReference>
<evidence type="ECO:0000313" key="10">
    <source>
        <dbReference type="Proteomes" id="UP001597079"/>
    </source>
</evidence>
<name>A0ABW4JGT5_9BACL</name>
<evidence type="ECO:0000256" key="5">
    <source>
        <dbReference type="ARBA" id="ARBA00046874"/>
    </source>
</evidence>
<accession>A0ABW4JGT5</accession>
<dbReference type="InterPro" id="IPR036145">
    <property type="entry name" value="MinC_C_sf"/>
</dbReference>
<dbReference type="Gene3D" id="2.160.20.70">
    <property type="match status" value="1"/>
</dbReference>
<evidence type="ECO:0000256" key="2">
    <source>
        <dbReference type="ARBA" id="ARBA00022618"/>
    </source>
</evidence>
<keyword evidence="2 6" id="KW-0132">Cell division</keyword>
<dbReference type="Proteomes" id="UP001597079">
    <property type="component" value="Unassembled WGS sequence"/>
</dbReference>
<keyword evidence="10" id="KW-1185">Reference proteome</keyword>
<dbReference type="Gene3D" id="3.30.160.540">
    <property type="match status" value="1"/>
</dbReference>
<comment type="function">
    <text evidence="6">Cell division inhibitor that blocks the formation of polar Z ring septums. Rapidly oscillates between the poles of the cell to destabilize FtsZ filaments that have formed before they mature into polar Z rings. Prevents FtsZ polymerization.</text>
</comment>
<feature type="domain" description="Septum site-determining protein MinC N-terminal" evidence="8">
    <location>
        <begin position="15"/>
        <end position="91"/>
    </location>
</feature>
<organism evidence="9 10">
    <name type="scientific">Alicyclobacillus fodiniaquatilis</name>
    <dbReference type="NCBI Taxonomy" id="1661150"/>
    <lineage>
        <taxon>Bacteria</taxon>
        <taxon>Bacillati</taxon>
        <taxon>Bacillota</taxon>
        <taxon>Bacilli</taxon>
        <taxon>Bacillales</taxon>
        <taxon>Alicyclobacillaceae</taxon>
        <taxon>Alicyclobacillus</taxon>
    </lineage>
</organism>
<dbReference type="Pfam" id="PF03775">
    <property type="entry name" value="MinC_C"/>
    <property type="match status" value="1"/>
</dbReference>
<proteinExistence type="inferred from homology"/>
<dbReference type="PANTHER" id="PTHR34108:SF1">
    <property type="entry name" value="SEPTUM SITE-DETERMINING PROTEIN MINC"/>
    <property type="match status" value="1"/>
</dbReference>
<dbReference type="EMBL" id="JBHUCX010000024">
    <property type="protein sequence ID" value="MFD1674994.1"/>
    <property type="molecule type" value="Genomic_DNA"/>
</dbReference>
<keyword evidence="4 6" id="KW-0131">Cell cycle</keyword>
<gene>
    <name evidence="6 9" type="primary">minC</name>
    <name evidence="9" type="ORF">ACFSB2_09840</name>
</gene>
<evidence type="ECO:0000256" key="3">
    <source>
        <dbReference type="ARBA" id="ARBA00023210"/>
    </source>
</evidence>
<sequence length="239" mass="26571">MIVNSELLYDTKPLVTVKGTREGLLFLLDEYAEFDALYTYVNELLSGESGKVFDGPTVEIVIDYGKRRMSPEHCNRLISLFMEHPNFLIKAWGGGTAARQSLFQKKTSARDQTIYYGTVRAGAPMLFDGDVVIVGDVNPSAQVEATGDIFVFGRLLGIAHAGVAGDTSSVIAATEFSPMQLRIGDVVSRAPNDANGPLQAFMEFAYLEHGQLAVAQMRHFSNWFQSRRRKPDSRKERRQ</sequence>
<dbReference type="HAMAP" id="MF_00267">
    <property type="entry name" value="MinC"/>
    <property type="match status" value="1"/>
</dbReference>
<protein>
    <recommendedName>
        <fullName evidence="6">Probable septum site-determining protein MinC</fullName>
    </recommendedName>
</protein>
<evidence type="ECO:0000256" key="4">
    <source>
        <dbReference type="ARBA" id="ARBA00023306"/>
    </source>
</evidence>
<dbReference type="RefSeq" id="WP_377942865.1">
    <property type="nucleotide sequence ID" value="NZ_JBHUCX010000024.1"/>
</dbReference>
<dbReference type="InterPro" id="IPR016098">
    <property type="entry name" value="CAP/MinC_C"/>
</dbReference>
<dbReference type="InterPro" id="IPR013033">
    <property type="entry name" value="MinC"/>
</dbReference>
<comment type="similarity">
    <text evidence="1 6">Belongs to the MinC family.</text>
</comment>
<comment type="caution">
    <text evidence="9">The sequence shown here is derived from an EMBL/GenBank/DDBJ whole genome shotgun (WGS) entry which is preliminary data.</text>
</comment>
<dbReference type="InterPro" id="IPR005526">
    <property type="entry name" value="Septum_form_inhib_MinC_C"/>
</dbReference>
<evidence type="ECO:0000256" key="6">
    <source>
        <dbReference type="HAMAP-Rule" id="MF_00267"/>
    </source>
</evidence>
<dbReference type="InterPro" id="IPR055219">
    <property type="entry name" value="MinC_N_1"/>
</dbReference>
<dbReference type="SUPFAM" id="SSF63848">
    <property type="entry name" value="Cell-division inhibitor MinC, C-terminal domain"/>
    <property type="match status" value="1"/>
</dbReference>
<feature type="domain" description="Septum formation inhibitor MinC C-terminal" evidence="7">
    <location>
        <begin position="115"/>
        <end position="212"/>
    </location>
</feature>